<dbReference type="EMBL" id="CADIJZ010000012">
    <property type="protein sequence ID" value="CAB3698641.1"/>
    <property type="molecule type" value="Genomic_DNA"/>
</dbReference>
<dbReference type="Proteomes" id="UP000494205">
    <property type="component" value="Unassembled WGS sequence"/>
</dbReference>
<gene>
    <name evidence="1" type="ORF">LMG27174_03554</name>
</gene>
<proteinExistence type="predicted"/>
<protein>
    <submittedName>
        <fullName evidence="1">Uncharacterized protein</fullName>
    </submittedName>
</protein>
<evidence type="ECO:0000313" key="2">
    <source>
        <dbReference type="Proteomes" id="UP000494205"/>
    </source>
</evidence>
<organism evidence="1 2">
    <name type="scientific">Paraburkholderia rhynchosiae</name>
    <dbReference type="NCBI Taxonomy" id="487049"/>
    <lineage>
        <taxon>Bacteria</taxon>
        <taxon>Pseudomonadati</taxon>
        <taxon>Pseudomonadota</taxon>
        <taxon>Betaproteobacteria</taxon>
        <taxon>Burkholderiales</taxon>
        <taxon>Burkholderiaceae</taxon>
        <taxon>Paraburkholderia</taxon>
    </lineage>
</organism>
<accession>A0A6J5BBY3</accession>
<evidence type="ECO:0000313" key="1">
    <source>
        <dbReference type="EMBL" id="CAB3698641.1"/>
    </source>
</evidence>
<dbReference type="AlphaFoldDB" id="A0A6J5BBY3"/>
<dbReference type="OrthoDB" id="8554634at2"/>
<name>A0A6J5BBY3_9BURK</name>
<dbReference type="RefSeq" id="WP_158244495.1">
    <property type="nucleotide sequence ID" value="NZ_CADIJZ010000012.1"/>
</dbReference>
<reference evidence="1 2" key="1">
    <citation type="submission" date="2020-04" db="EMBL/GenBank/DDBJ databases">
        <authorList>
            <person name="De Canck E."/>
        </authorList>
    </citation>
    <scope>NUCLEOTIDE SEQUENCE [LARGE SCALE GENOMIC DNA]</scope>
    <source>
        <strain evidence="1 2">LMG 27174</strain>
    </source>
</reference>
<sequence length="52" mass="5652">MKTDADRDAVSKRTQQLLSKPLAMDHAIQLALLNNRGLQASYGELGISEADP</sequence>